<keyword evidence="2" id="KW-1185">Reference proteome</keyword>
<accession>A0A9D4ATC5</accession>
<proteinExistence type="predicted"/>
<reference evidence="1" key="1">
    <citation type="submission" date="2021-09" db="EMBL/GenBank/DDBJ databases">
        <title>The genome of Mauremys mutica provides insights into the evolution of semi-aquatic lifestyle.</title>
        <authorList>
            <person name="Gong S."/>
            <person name="Gao Y."/>
        </authorList>
    </citation>
    <scope>NUCLEOTIDE SEQUENCE</scope>
    <source>
        <strain evidence="1">MM-2020</strain>
        <tissue evidence="1">Muscle</tissue>
    </source>
</reference>
<dbReference type="EMBL" id="JAHDVG010000477">
    <property type="protein sequence ID" value="KAH1175497.1"/>
    <property type="molecule type" value="Genomic_DNA"/>
</dbReference>
<protein>
    <submittedName>
        <fullName evidence="1">Uncharacterized protein</fullName>
    </submittedName>
</protein>
<sequence>MTFVPRPPPPLMCFPGGAHAQSQAPAGRLAGKMADEIVPEQVPDKFTYGKTLLCTLARGPGYPGLRSVILCPVVPLCSKHWKRRPLPGVITLSIGQSGRATGPWGLAGN</sequence>
<dbReference type="Proteomes" id="UP000827986">
    <property type="component" value="Unassembled WGS sequence"/>
</dbReference>
<dbReference type="AlphaFoldDB" id="A0A9D4ATC5"/>
<name>A0A9D4ATC5_9SAUR</name>
<comment type="caution">
    <text evidence="1">The sequence shown here is derived from an EMBL/GenBank/DDBJ whole genome shotgun (WGS) entry which is preliminary data.</text>
</comment>
<evidence type="ECO:0000313" key="2">
    <source>
        <dbReference type="Proteomes" id="UP000827986"/>
    </source>
</evidence>
<organism evidence="1 2">
    <name type="scientific">Mauremys mutica</name>
    <name type="common">yellowpond turtle</name>
    <dbReference type="NCBI Taxonomy" id="74926"/>
    <lineage>
        <taxon>Eukaryota</taxon>
        <taxon>Metazoa</taxon>
        <taxon>Chordata</taxon>
        <taxon>Craniata</taxon>
        <taxon>Vertebrata</taxon>
        <taxon>Euteleostomi</taxon>
        <taxon>Archelosauria</taxon>
        <taxon>Testudinata</taxon>
        <taxon>Testudines</taxon>
        <taxon>Cryptodira</taxon>
        <taxon>Durocryptodira</taxon>
        <taxon>Testudinoidea</taxon>
        <taxon>Geoemydidae</taxon>
        <taxon>Geoemydinae</taxon>
        <taxon>Mauremys</taxon>
    </lineage>
</organism>
<evidence type="ECO:0000313" key="1">
    <source>
        <dbReference type="EMBL" id="KAH1175497.1"/>
    </source>
</evidence>
<gene>
    <name evidence="1" type="ORF">KIL84_008371</name>
</gene>